<protein>
    <submittedName>
        <fullName evidence="1">Uncharacterized protein</fullName>
    </submittedName>
</protein>
<organism evidence="1 2">
    <name type="scientific">Burkholderia cenocepacia</name>
    <dbReference type="NCBI Taxonomy" id="95486"/>
    <lineage>
        <taxon>Bacteria</taxon>
        <taxon>Pseudomonadati</taxon>
        <taxon>Pseudomonadota</taxon>
        <taxon>Betaproteobacteria</taxon>
        <taxon>Burkholderiales</taxon>
        <taxon>Burkholderiaceae</taxon>
        <taxon>Burkholderia</taxon>
        <taxon>Burkholderia cepacia complex</taxon>
    </lineage>
</organism>
<comment type="caution">
    <text evidence="1">The sequence shown here is derived from an EMBL/GenBank/DDBJ whole genome shotgun (WGS) entry which is preliminary data.</text>
</comment>
<proteinExistence type="predicted"/>
<name>A0A427P5B0_9BURK</name>
<dbReference type="EMBL" id="RKIO01000002">
    <property type="protein sequence ID" value="RSC14933.1"/>
    <property type="molecule type" value="Genomic_DNA"/>
</dbReference>
<evidence type="ECO:0000313" key="1">
    <source>
        <dbReference type="EMBL" id="RSC14933.1"/>
    </source>
</evidence>
<dbReference type="Proteomes" id="UP000272140">
    <property type="component" value="Unassembled WGS sequence"/>
</dbReference>
<sequence>MLERPQYQESDLLITEHYADTTGFMEHVFELFPCQGFVSPLW</sequence>
<reference evidence="2" key="1">
    <citation type="submission" date="2018-11" db="EMBL/GenBank/DDBJ databases">
        <title>FDA dAtabase for Regulatory Grade micrObial Sequences (FDA-ARGOS): Supporting development and validation of Infectious Disease Dx tests.</title>
        <authorList>
            <person name="Goldberg B."/>
            <person name="Campos J."/>
            <person name="Tallon L."/>
            <person name="Sadzewicz L."/>
            <person name="Zhao X."/>
            <person name="Vavikolanu K."/>
            <person name="Mehta A."/>
            <person name="Aluvathingal J."/>
            <person name="Nadendla S."/>
            <person name="Geyer C."/>
            <person name="Nandy P."/>
            <person name="Yan Y."/>
            <person name="Sichtig H."/>
        </authorList>
    </citation>
    <scope>NUCLEOTIDE SEQUENCE [LARGE SCALE GENOMIC DNA]</scope>
    <source>
        <strain evidence="2">FDAARGOS_544</strain>
    </source>
</reference>
<dbReference type="AlphaFoldDB" id="A0A427P5B0"/>
<accession>A0A427P5B0</accession>
<evidence type="ECO:0000313" key="2">
    <source>
        <dbReference type="Proteomes" id="UP000272140"/>
    </source>
</evidence>
<gene>
    <name evidence="1" type="ORF">EGT41_03545</name>
</gene>